<feature type="transmembrane region" description="Helical" evidence="7">
    <location>
        <begin position="60"/>
        <end position="82"/>
    </location>
</feature>
<reference evidence="9" key="1">
    <citation type="submission" date="2025-08" db="UniProtKB">
        <authorList>
            <consortium name="RefSeq"/>
        </authorList>
    </citation>
    <scope>IDENTIFICATION</scope>
</reference>
<evidence type="ECO:0000256" key="4">
    <source>
        <dbReference type="ARBA" id="ARBA00022989"/>
    </source>
</evidence>
<dbReference type="PANTHER" id="PTHR19282:SF527">
    <property type="entry name" value="TETRASPANIN"/>
    <property type="match status" value="1"/>
</dbReference>
<keyword evidence="8" id="KW-1185">Reference proteome</keyword>
<evidence type="ECO:0000256" key="3">
    <source>
        <dbReference type="ARBA" id="ARBA00022692"/>
    </source>
</evidence>
<feature type="transmembrane region" description="Helical" evidence="7">
    <location>
        <begin position="89"/>
        <end position="113"/>
    </location>
</feature>
<dbReference type="InterPro" id="IPR018503">
    <property type="entry name" value="Tetraspanin_CS"/>
</dbReference>
<dbReference type="GO" id="GO:0005886">
    <property type="term" value="C:plasma membrane"/>
    <property type="evidence" value="ECO:0007669"/>
    <property type="project" value="TreeGrafter"/>
</dbReference>
<evidence type="ECO:0000256" key="1">
    <source>
        <dbReference type="ARBA" id="ARBA00004141"/>
    </source>
</evidence>
<feature type="disulfide bond" evidence="6">
    <location>
        <begin position="151"/>
        <end position="183"/>
    </location>
</feature>
<feature type="transmembrane region" description="Helical" evidence="7">
    <location>
        <begin position="212"/>
        <end position="237"/>
    </location>
</feature>
<evidence type="ECO:0000313" key="9">
    <source>
        <dbReference type="RefSeq" id="XP_011499054.1"/>
    </source>
</evidence>
<dbReference type="SUPFAM" id="SSF48652">
    <property type="entry name" value="Tetraspanin"/>
    <property type="match status" value="1"/>
</dbReference>
<dbReference type="InterPro" id="IPR008952">
    <property type="entry name" value="Tetraspanin_EC2_sf"/>
</dbReference>
<dbReference type="GeneID" id="105363139"/>
<dbReference type="Gene3D" id="1.10.1450.10">
    <property type="entry name" value="Tetraspanin"/>
    <property type="match status" value="1"/>
</dbReference>
<keyword evidence="5 7" id="KW-0472">Membrane</keyword>
<dbReference type="Pfam" id="PF00335">
    <property type="entry name" value="Tetraspanin"/>
    <property type="match status" value="1"/>
</dbReference>
<evidence type="ECO:0000313" key="8">
    <source>
        <dbReference type="Proteomes" id="UP000695007"/>
    </source>
</evidence>
<dbReference type="RefSeq" id="XP_011499054.1">
    <property type="nucleotide sequence ID" value="XM_011500752.1"/>
</dbReference>
<name>A0AAJ6YJ57_9HYME</name>
<keyword evidence="6" id="KW-1015">Disulfide bond</keyword>
<dbReference type="PANTHER" id="PTHR19282">
    <property type="entry name" value="TETRASPANIN"/>
    <property type="match status" value="1"/>
</dbReference>
<gene>
    <name evidence="9" type="primary">LOC105363139</name>
</gene>
<dbReference type="PRINTS" id="PR00259">
    <property type="entry name" value="TMFOUR"/>
</dbReference>
<dbReference type="CTD" id="39995"/>
<feature type="transmembrane region" description="Helical" evidence="7">
    <location>
        <begin position="16"/>
        <end position="40"/>
    </location>
</feature>
<protein>
    <recommendedName>
        <fullName evidence="7">Tetraspanin</fullName>
    </recommendedName>
</protein>
<proteinExistence type="inferred from homology"/>
<comment type="subcellular location">
    <subcellularLocation>
        <location evidence="1 7">Membrane</location>
        <topology evidence="1 7">Multi-pass membrane protein</topology>
    </subcellularLocation>
</comment>
<organism evidence="8 9">
    <name type="scientific">Ceratosolen solmsi marchali</name>
    <dbReference type="NCBI Taxonomy" id="326594"/>
    <lineage>
        <taxon>Eukaryota</taxon>
        <taxon>Metazoa</taxon>
        <taxon>Ecdysozoa</taxon>
        <taxon>Arthropoda</taxon>
        <taxon>Hexapoda</taxon>
        <taxon>Insecta</taxon>
        <taxon>Pterygota</taxon>
        <taxon>Neoptera</taxon>
        <taxon>Endopterygota</taxon>
        <taxon>Hymenoptera</taxon>
        <taxon>Apocrita</taxon>
        <taxon>Proctotrupomorpha</taxon>
        <taxon>Chalcidoidea</taxon>
        <taxon>Agaonidae</taxon>
        <taxon>Agaoninae</taxon>
        <taxon>Ceratosolen</taxon>
    </lineage>
</organism>
<dbReference type="Proteomes" id="UP000695007">
    <property type="component" value="Unplaced"/>
</dbReference>
<evidence type="ECO:0000256" key="6">
    <source>
        <dbReference type="PIRSR" id="PIRSR002419-1"/>
    </source>
</evidence>
<sequence length="241" mass="27305">MGYDTEMDSCGRCMKYTLFVINFIIFIGGICITGLAIWALVDKVNYVSELTGNNLLTGTVYVLLVGGIIVSIIAFFGCIGASREIKCMLLMYFIIVLLLFVIILIGGVLGYVFREKFIETLQQQMQNSMHLYREKKEITEAWDFVQSKLHCCGVRSWQDWSRYFNEVPISCCREMTDGRPIACNRYPDSINQYNAYPWGCVEATQNFMQKHAAVLGGAGFAVAFLMLLGMIFSCALFKMIH</sequence>
<dbReference type="PIRSF" id="PIRSF002419">
    <property type="entry name" value="Tetraspanin"/>
    <property type="match status" value="1"/>
</dbReference>
<evidence type="ECO:0000256" key="5">
    <source>
        <dbReference type="ARBA" id="ARBA00023136"/>
    </source>
</evidence>
<evidence type="ECO:0000256" key="2">
    <source>
        <dbReference type="ARBA" id="ARBA00006840"/>
    </source>
</evidence>
<dbReference type="InterPro" id="IPR000301">
    <property type="entry name" value="Tetraspanin_animals"/>
</dbReference>
<feature type="disulfide bond" evidence="6">
    <location>
        <begin position="152"/>
        <end position="171"/>
    </location>
</feature>
<evidence type="ECO:0000256" key="7">
    <source>
        <dbReference type="RuleBase" id="RU361218"/>
    </source>
</evidence>
<keyword evidence="3 7" id="KW-0812">Transmembrane</keyword>
<dbReference type="AlphaFoldDB" id="A0AAJ6YJ57"/>
<accession>A0AAJ6YJ57</accession>
<dbReference type="InterPro" id="IPR018499">
    <property type="entry name" value="Tetraspanin/Peripherin"/>
</dbReference>
<comment type="similarity">
    <text evidence="2 7">Belongs to the tetraspanin (TM4SF) family.</text>
</comment>
<keyword evidence="4 7" id="KW-1133">Transmembrane helix</keyword>
<dbReference type="PROSITE" id="PS00421">
    <property type="entry name" value="TM4_1"/>
    <property type="match status" value="1"/>
</dbReference>
<dbReference type="KEGG" id="csol:105363139"/>